<dbReference type="SMART" id="SM00116">
    <property type="entry name" value="CBS"/>
    <property type="match status" value="2"/>
</dbReference>
<dbReference type="PROSITE" id="PS50042">
    <property type="entry name" value="CNMP_BINDING_3"/>
    <property type="match status" value="1"/>
</dbReference>
<dbReference type="AlphaFoldDB" id="A0A2Z6B2Q0"/>
<keyword evidence="6" id="KW-1185">Reference proteome</keyword>
<evidence type="ECO:0000313" key="5">
    <source>
        <dbReference type="EMBL" id="BBD09715.1"/>
    </source>
</evidence>
<organism evidence="5 6">
    <name type="scientific">Desulfovibrio ferrophilus</name>
    <dbReference type="NCBI Taxonomy" id="241368"/>
    <lineage>
        <taxon>Bacteria</taxon>
        <taxon>Pseudomonadati</taxon>
        <taxon>Thermodesulfobacteriota</taxon>
        <taxon>Desulfovibrionia</taxon>
        <taxon>Desulfovibrionales</taxon>
        <taxon>Desulfovibrionaceae</taxon>
        <taxon>Desulfovibrio</taxon>
    </lineage>
</organism>
<dbReference type="GO" id="GO:0008773">
    <property type="term" value="F:[protein-PII] uridylyltransferase activity"/>
    <property type="evidence" value="ECO:0007669"/>
    <property type="project" value="InterPro"/>
</dbReference>
<keyword evidence="5" id="KW-0808">Transferase</keyword>
<feature type="domain" description="CBS" evidence="4">
    <location>
        <begin position="178"/>
        <end position="234"/>
    </location>
</feature>
<dbReference type="SUPFAM" id="SSF51206">
    <property type="entry name" value="cAMP-binding domain-like"/>
    <property type="match status" value="1"/>
</dbReference>
<evidence type="ECO:0000313" key="6">
    <source>
        <dbReference type="Proteomes" id="UP000269883"/>
    </source>
</evidence>
<evidence type="ECO:0000256" key="1">
    <source>
        <dbReference type="ARBA" id="ARBA00022737"/>
    </source>
</evidence>
<feature type="domain" description="CBS" evidence="4">
    <location>
        <begin position="242"/>
        <end position="298"/>
    </location>
</feature>
<protein>
    <submittedName>
        <fullName evidence="5">Putative CBS domain and cyclic nucleotide-regulated nucleotidyltransferase</fullName>
    </submittedName>
</protein>
<proteinExistence type="predicted"/>
<feature type="domain" description="Cyclic nucleotide-binding" evidence="3">
    <location>
        <begin position="24"/>
        <end position="145"/>
    </location>
</feature>
<keyword evidence="2" id="KW-0129">CBS domain</keyword>
<dbReference type="Proteomes" id="UP000269883">
    <property type="component" value="Chromosome"/>
</dbReference>
<dbReference type="InterPro" id="IPR000644">
    <property type="entry name" value="CBS_dom"/>
</dbReference>
<dbReference type="PANTHER" id="PTHR48108:SF34">
    <property type="entry name" value="CBS DOMAIN-CONTAINING PROTEIN YHCV"/>
    <property type="match status" value="1"/>
</dbReference>
<dbReference type="KEGG" id="dfl:DFE_2989"/>
<dbReference type="CDD" id="cd05401">
    <property type="entry name" value="NT_GlnE_GlnD_like"/>
    <property type="match status" value="1"/>
</dbReference>
<dbReference type="Pfam" id="PF03445">
    <property type="entry name" value="DUF294"/>
    <property type="match status" value="1"/>
</dbReference>
<dbReference type="InterPro" id="IPR005105">
    <property type="entry name" value="GlnD_Uridyltrans_N"/>
</dbReference>
<reference evidence="5 6" key="1">
    <citation type="journal article" date="2018" name="Sci. Adv.">
        <title>Multi-heme cytochromes provide a pathway for survival in energy-limited environments.</title>
        <authorList>
            <person name="Deng X."/>
            <person name="Dohmae N."/>
            <person name="Nealson K.H."/>
            <person name="Hashimoto K."/>
            <person name="Okamoto A."/>
        </authorList>
    </citation>
    <scope>NUCLEOTIDE SEQUENCE [LARGE SCALE GENOMIC DNA]</scope>
    <source>
        <strain evidence="5 6">IS5</strain>
    </source>
</reference>
<dbReference type="InterPro" id="IPR014710">
    <property type="entry name" value="RmlC-like_jellyroll"/>
</dbReference>
<dbReference type="InterPro" id="IPR018490">
    <property type="entry name" value="cNMP-bd_dom_sf"/>
</dbReference>
<dbReference type="InterPro" id="IPR051462">
    <property type="entry name" value="CBS_domain-containing"/>
</dbReference>
<evidence type="ECO:0000259" key="3">
    <source>
        <dbReference type="PROSITE" id="PS50042"/>
    </source>
</evidence>
<evidence type="ECO:0000259" key="4">
    <source>
        <dbReference type="PROSITE" id="PS51371"/>
    </source>
</evidence>
<dbReference type="PANTHER" id="PTHR48108">
    <property type="entry name" value="CBS DOMAIN-CONTAINING PROTEIN CBSX2, CHLOROPLASTIC"/>
    <property type="match status" value="1"/>
</dbReference>
<dbReference type="PROSITE" id="PS51371">
    <property type="entry name" value="CBS"/>
    <property type="match status" value="2"/>
</dbReference>
<keyword evidence="1" id="KW-0677">Repeat</keyword>
<dbReference type="Pfam" id="PF00571">
    <property type="entry name" value="CBS"/>
    <property type="match status" value="2"/>
</dbReference>
<dbReference type="Gene3D" id="3.10.580.10">
    <property type="entry name" value="CBS-domain"/>
    <property type="match status" value="1"/>
</dbReference>
<dbReference type="CDD" id="cd04587">
    <property type="entry name" value="CBS_pair_CAP-ED_NT_Pol-beta-like_DUF294_assoc"/>
    <property type="match status" value="1"/>
</dbReference>
<dbReference type="SMART" id="SM00100">
    <property type="entry name" value="cNMP"/>
    <property type="match status" value="1"/>
</dbReference>
<dbReference type="Gene3D" id="2.60.120.10">
    <property type="entry name" value="Jelly Rolls"/>
    <property type="match status" value="1"/>
</dbReference>
<dbReference type="EMBL" id="AP017378">
    <property type="protein sequence ID" value="BBD09715.1"/>
    <property type="molecule type" value="Genomic_DNA"/>
</dbReference>
<accession>A0A2Z6B2Q0</accession>
<dbReference type="InterPro" id="IPR000595">
    <property type="entry name" value="cNMP-bd_dom"/>
</dbReference>
<dbReference type="InterPro" id="IPR018821">
    <property type="entry name" value="DUF294_put_nucleoTrafse_sb-bd"/>
</dbReference>
<dbReference type="SUPFAM" id="SSF54631">
    <property type="entry name" value="CBS-domain pair"/>
    <property type="match status" value="1"/>
</dbReference>
<dbReference type="Pfam" id="PF00027">
    <property type="entry name" value="cNMP_binding"/>
    <property type="match status" value="1"/>
</dbReference>
<dbReference type="OrthoDB" id="9808528at2"/>
<sequence>MVNSSDVFTAQAAELVPFLEKTLPFSDLPEAELNALASECAIDFYPKGTRLLTQNETIIEDVLVVRSGAIKLTLIQDQGEEKPIDYRGEGQAVGALGAIRDAPASLSAETIEDTFCFKIPAVLFRKVVAAHPALAQYYLHSFSESYIAKAFSELRRQHADLCATSPLYLFASRVGDIVKRAPMMIANGRSIREAAQIMNNKNIGSLLVTDPSGEATGIVTDKDLRRAVAEGESTDAPVEFIMSSPLATVPHREPCFDALLKMMSAQIHHLAVTRHGEVQGMITSHDIMLIQGRSPVSLFREIMTVRDIAGLYPLSQKVPVTVGSLIEEGAKAGNITRMITVMNDLILEKLLNMLQDEMGPPPVPFCWILMGSEGRKEQTFHTDQDNALVYRDPVGEDEARAAKDYFARFTEAAIAHLVQCGYPLCPGEMMASNPKWRQPFTICRDYFERMILRPEPAEVLNATIFFDFRPGYGQLSLGQSLRKHVTLHAARESVFLRYLAKDCMTARTPLSFFRGFIVEKNGEHKDRLDLKKSGLVPFVDFGRLFALKHKITETNTLDRLELLKERGHVAPDLIVEAVEAYEFLMQLRLVHQMTQINNGQQPDNHVNPADLSDLEKQTLKEAFGVIGGLQSFTKDVFRLNVG</sequence>
<evidence type="ECO:0000256" key="2">
    <source>
        <dbReference type="PROSITE-ProRule" id="PRU00703"/>
    </source>
</evidence>
<dbReference type="CDD" id="cd00038">
    <property type="entry name" value="CAP_ED"/>
    <property type="match status" value="1"/>
</dbReference>
<dbReference type="RefSeq" id="WP_126380739.1">
    <property type="nucleotide sequence ID" value="NZ_AP017378.1"/>
</dbReference>
<name>A0A2Z6B2Q0_9BACT</name>
<dbReference type="Pfam" id="PF10335">
    <property type="entry name" value="DUF294_C"/>
    <property type="match status" value="1"/>
</dbReference>
<dbReference type="InterPro" id="IPR046342">
    <property type="entry name" value="CBS_dom_sf"/>
</dbReference>
<gene>
    <name evidence="5" type="ORF">DFE_2989</name>
</gene>